<dbReference type="Proteomes" id="UP001165383">
    <property type="component" value="Unassembled WGS sequence"/>
</dbReference>
<accession>A0ABT0S8E6</accession>
<comment type="caution">
    <text evidence="2">The sequence shown here is derived from an EMBL/GenBank/DDBJ whole genome shotgun (WGS) entry which is preliminary data.</text>
</comment>
<feature type="transmembrane region" description="Helical" evidence="1">
    <location>
        <begin position="90"/>
        <end position="109"/>
    </location>
</feature>
<feature type="transmembrane region" description="Helical" evidence="1">
    <location>
        <begin position="121"/>
        <end position="139"/>
    </location>
</feature>
<proteinExistence type="predicted"/>
<keyword evidence="1" id="KW-0472">Membrane</keyword>
<gene>
    <name evidence="2" type="ORF">LZ518_05950</name>
</gene>
<keyword evidence="1" id="KW-0812">Transmembrane</keyword>
<protein>
    <submittedName>
        <fullName evidence="2">Uncharacterized protein</fullName>
    </submittedName>
</protein>
<sequence>MMDFLWHLRGAVPLDGRVSNEMALDRVENLLERQMKPVVVRDSNHVIFEAPLWEDLLSSGHHAMVIYDQGRIWIDQGLSGRTLKYELRSLHAFVFCLLGAVMFFVFGLLDGGLIGGLKLSALAFGWVYGMNLLLALVRVPSKIRTVARPS</sequence>
<dbReference type="RefSeq" id="WP_249915095.1">
    <property type="nucleotide sequence ID" value="NZ_JAMGBB010000001.1"/>
</dbReference>
<keyword evidence="1" id="KW-1133">Transmembrane helix</keyword>
<name>A0ABT0S8E6_9SPHN</name>
<reference evidence="2" key="1">
    <citation type="submission" date="2022-05" db="EMBL/GenBank/DDBJ databases">
        <authorList>
            <person name="Jo J.-H."/>
            <person name="Im W.-T."/>
        </authorList>
    </citation>
    <scope>NUCLEOTIDE SEQUENCE</scope>
    <source>
        <strain evidence="2">RB56-2</strain>
    </source>
</reference>
<evidence type="ECO:0000313" key="2">
    <source>
        <dbReference type="EMBL" id="MCL6740674.1"/>
    </source>
</evidence>
<dbReference type="EMBL" id="JAMGBB010000001">
    <property type="protein sequence ID" value="MCL6740674.1"/>
    <property type="molecule type" value="Genomic_DNA"/>
</dbReference>
<evidence type="ECO:0000256" key="1">
    <source>
        <dbReference type="SAM" id="Phobius"/>
    </source>
</evidence>
<evidence type="ECO:0000313" key="3">
    <source>
        <dbReference type="Proteomes" id="UP001165383"/>
    </source>
</evidence>
<organism evidence="2 3">
    <name type="scientific">Sphingomonas brevis</name>
    <dbReference type="NCBI Taxonomy" id="2908206"/>
    <lineage>
        <taxon>Bacteria</taxon>
        <taxon>Pseudomonadati</taxon>
        <taxon>Pseudomonadota</taxon>
        <taxon>Alphaproteobacteria</taxon>
        <taxon>Sphingomonadales</taxon>
        <taxon>Sphingomonadaceae</taxon>
        <taxon>Sphingomonas</taxon>
    </lineage>
</organism>
<keyword evidence="3" id="KW-1185">Reference proteome</keyword>